<dbReference type="Proteomes" id="UP001209570">
    <property type="component" value="Unassembled WGS sequence"/>
</dbReference>
<sequence length="374" mass="41171">MRLSAFFPALSLATAAVVPSTLAVTFSDLCGKPWRKTVPALPLGGNMTVFNFSRVAMPRGSRLIVRHPSENASRPQFGAIEPDTDECSWAFFSRWDSITLDYVPPEVACSNASAFGVTIDVMDTATYYRNDTRFFSEGCGSFTANATASAKWDDDACAKWDDATCAKGKPGWQESPLDKEVDGCKRELVTQVFSDSLAEHLRRRETASAWNVVFDELEIVRGGRLVVEALREAPGDWTNSSAPPVHTVVPMEKCTWRFVVNAPGFRAFYEPPARCTKAARGVIVCGTPAITEERHRARDEGSVQQFDTAYDWRAGRGEGQSIILARPRCEQGAADGKLTGMDFRVRTPIVLVVNLTWSPRKAGVVRADQGHHTE</sequence>
<gene>
    <name evidence="2" type="ORF">P43SY_009886</name>
</gene>
<dbReference type="EMBL" id="JAKCXM010000442">
    <property type="protein sequence ID" value="KAJ0394001.1"/>
    <property type="molecule type" value="Genomic_DNA"/>
</dbReference>
<organism evidence="2 3">
    <name type="scientific">Pythium insidiosum</name>
    <name type="common">Pythiosis disease agent</name>
    <dbReference type="NCBI Taxonomy" id="114742"/>
    <lineage>
        <taxon>Eukaryota</taxon>
        <taxon>Sar</taxon>
        <taxon>Stramenopiles</taxon>
        <taxon>Oomycota</taxon>
        <taxon>Peronosporomycetes</taxon>
        <taxon>Pythiales</taxon>
        <taxon>Pythiaceae</taxon>
        <taxon>Pythium</taxon>
    </lineage>
</organism>
<feature type="signal peptide" evidence="1">
    <location>
        <begin position="1"/>
        <end position="23"/>
    </location>
</feature>
<evidence type="ECO:0000313" key="2">
    <source>
        <dbReference type="EMBL" id="KAJ0394001.1"/>
    </source>
</evidence>
<evidence type="ECO:0000313" key="3">
    <source>
        <dbReference type="Proteomes" id="UP001209570"/>
    </source>
</evidence>
<keyword evidence="3" id="KW-1185">Reference proteome</keyword>
<dbReference type="AlphaFoldDB" id="A0AAD5Q3A4"/>
<name>A0AAD5Q3A4_PYTIN</name>
<feature type="chain" id="PRO_5042053607" evidence="1">
    <location>
        <begin position="24"/>
        <end position="374"/>
    </location>
</feature>
<protein>
    <submittedName>
        <fullName evidence="2">Uncharacterized protein</fullName>
    </submittedName>
</protein>
<evidence type="ECO:0000256" key="1">
    <source>
        <dbReference type="SAM" id="SignalP"/>
    </source>
</evidence>
<proteinExistence type="predicted"/>
<reference evidence="2" key="1">
    <citation type="submission" date="2021-12" db="EMBL/GenBank/DDBJ databases">
        <title>Prjna785345.</title>
        <authorList>
            <person name="Rujirawat T."/>
            <person name="Krajaejun T."/>
        </authorList>
    </citation>
    <scope>NUCLEOTIDE SEQUENCE</scope>
    <source>
        <strain evidence="2">Pi057C3</strain>
    </source>
</reference>
<keyword evidence="1" id="KW-0732">Signal</keyword>
<comment type="caution">
    <text evidence="2">The sequence shown here is derived from an EMBL/GenBank/DDBJ whole genome shotgun (WGS) entry which is preliminary data.</text>
</comment>
<accession>A0AAD5Q3A4</accession>